<reference evidence="3 4" key="1">
    <citation type="journal article" date="2015" name="Genome Biol. Evol.">
        <title>Comparative Genomics of a Bacterivorous Green Alga Reveals Evolutionary Causalities and Consequences of Phago-Mixotrophic Mode of Nutrition.</title>
        <authorList>
            <person name="Burns J.A."/>
            <person name="Paasch A."/>
            <person name="Narechania A."/>
            <person name="Kim E."/>
        </authorList>
    </citation>
    <scope>NUCLEOTIDE SEQUENCE [LARGE SCALE GENOMIC DNA]</scope>
    <source>
        <strain evidence="3 4">PLY_AMNH</strain>
    </source>
</reference>
<gene>
    <name evidence="3" type="ORF">CYMTET_48541</name>
</gene>
<comment type="caution">
    <text evidence="3">The sequence shown here is derived from an EMBL/GenBank/DDBJ whole genome shotgun (WGS) entry which is preliminary data.</text>
</comment>
<protein>
    <recommendedName>
        <fullName evidence="2">Non-reducing end beta-L-arabinofuranosidase-like GH127 catalytic domain-containing protein</fullName>
    </recommendedName>
</protein>
<feature type="compositionally biased region" description="Basic and acidic residues" evidence="1">
    <location>
        <begin position="595"/>
        <end position="606"/>
    </location>
</feature>
<organism evidence="3 4">
    <name type="scientific">Cymbomonas tetramitiformis</name>
    <dbReference type="NCBI Taxonomy" id="36881"/>
    <lineage>
        <taxon>Eukaryota</taxon>
        <taxon>Viridiplantae</taxon>
        <taxon>Chlorophyta</taxon>
        <taxon>Pyramimonadophyceae</taxon>
        <taxon>Pyramimonadales</taxon>
        <taxon>Pyramimonadaceae</taxon>
        <taxon>Cymbomonas</taxon>
    </lineage>
</organism>
<proteinExistence type="predicted"/>
<dbReference type="InterPro" id="IPR012878">
    <property type="entry name" value="Beta-AFase-like_GH127_cat"/>
</dbReference>
<name>A0AAE0BTB8_9CHLO</name>
<feature type="domain" description="Non-reducing end beta-L-arabinofuranosidase-like GH127 catalytic" evidence="2">
    <location>
        <begin position="8"/>
        <end position="78"/>
    </location>
</feature>
<sequence length="675" mass="73614">MADHIMGHAEYYERTVLNAVLGTQRGTQPGEMLYMYPMGSGVSKAGIPDAPQGHHWSDPEHHFWCCQGSGVEAFARIADSVFWLHNPAPEDPGSPPFSGDGSAAAPYHLFVLQYISSELEASEIGCKVRWQAEHVGSALAGDPLRAQLYIAPTRAHPGAAGAERKLVVWVRMPRWAASAELEVAPHDAGTRVRREIFGTPSAGKLVPLQMHIGGRGSAEHVEGEPELVATIALTPQIMYEQVKDVRAEFRSLQAVLYGPLVLAGLTYGERVLRDSHSHIVPVPASARDELVTLELQPQQMRDGAVAAQEGCLVSAWENVWTVHADRTRSWVKYASASCLAKAKEHELSVDLARLPKRGDGEGPDYVLDERASAAACTQGGCLSDGSSPFLSGRLVLMHNGTRGRVMMAARPSRIQGLRIGGSDAANAATWRMTSRPLAEYHPGRAQRPHRSEILGPEVTPNPSNNGNARLPVVLEAFDRPGYVLTAEHGSGRLTLTRLRQGSPGEEGLGYSDTPATQWWHVRNEDGASLSFESTALPGHWLTLQSSLQRRESGATADGSMDHSPDEDEAQSGGMIHRDAVASQQWTVGFQQRASGRNDDLPHHQGEPARFNTENEGTLAEYAKSSFWAIGSDDQEHIDGRNHFLLMPLNEMVDEHYTVYFCKLQMLDAVPDFCGP</sequence>
<feature type="region of interest" description="Disordered" evidence="1">
    <location>
        <begin position="593"/>
        <end position="614"/>
    </location>
</feature>
<accession>A0AAE0BTB8</accession>
<feature type="region of interest" description="Disordered" evidence="1">
    <location>
        <begin position="546"/>
        <end position="571"/>
    </location>
</feature>
<dbReference type="AlphaFoldDB" id="A0AAE0BTB8"/>
<dbReference type="PANTHER" id="PTHR31151:SF0">
    <property type="entry name" value="PROLINE-TRNA LIGASE (DUF1680)"/>
    <property type="match status" value="1"/>
</dbReference>
<evidence type="ECO:0000259" key="2">
    <source>
        <dbReference type="Pfam" id="PF07944"/>
    </source>
</evidence>
<keyword evidence="4" id="KW-1185">Reference proteome</keyword>
<dbReference type="PANTHER" id="PTHR31151">
    <property type="entry name" value="PROLINE-TRNA LIGASE (DUF1680)"/>
    <property type="match status" value="1"/>
</dbReference>
<evidence type="ECO:0000313" key="3">
    <source>
        <dbReference type="EMBL" id="KAK3241724.1"/>
    </source>
</evidence>
<dbReference type="Pfam" id="PF07944">
    <property type="entry name" value="Beta-AFase-like_GH127_cat"/>
    <property type="match status" value="1"/>
</dbReference>
<evidence type="ECO:0000256" key="1">
    <source>
        <dbReference type="SAM" id="MobiDB-lite"/>
    </source>
</evidence>
<dbReference type="Proteomes" id="UP001190700">
    <property type="component" value="Unassembled WGS sequence"/>
</dbReference>
<dbReference type="EMBL" id="LGRX02033327">
    <property type="protein sequence ID" value="KAK3241724.1"/>
    <property type="molecule type" value="Genomic_DNA"/>
</dbReference>
<evidence type="ECO:0000313" key="4">
    <source>
        <dbReference type="Proteomes" id="UP001190700"/>
    </source>
</evidence>